<dbReference type="PANTHER" id="PTHR44757:SF2">
    <property type="entry name" value="BIOFILM ARCHITECTURE MAINTENANCE PROTEIN MBAA"/>
    <property type="match status" value="1"/>
</dbReference>
<dbReference type="SMART" id="SM00267">
    <property type="entry name" value="GGDEF"/>
    <property type="match status" value="1"/>
</dbReference>
<dbReference type="GO" id="GO:0003824">
    <property type="term" value="F:catalytic activity"/>
    <property type="evidence" value="ECO:0007669"/>
    <property type="project" value="UniProtKB-ARBA"/>
</dbReference>
<feature type="domain" description="GGDEF" evidence="5">
    <location>
        <begin position="171"/>
        <end position="304"/>
    </location>
</feature>
<dbReference type="NCBIfam" id="TIGR00254">
    <property type="entry name" value="GGDEF"/>
    <property type="match status" value="1"/>
</dbReference>
<evidence type="ECO:0000259" key="3">
    <source>
        <dbReference type="PROSITE" id="PS50110"/>
    </source>
</evidence>
<evidence type="ECO:0000313" key="7">
    <source>
        <dbReference type="Proteomes" id="UP000015462"/>
    </source>
</evidence>
<protein>
    <submittedName>
        <fullName evidence="6">Response regulator/GGDEF domain-containing protein</fullName>
    </submittedName>
</protein>
<dbReference type="Pfam" id="PF00072">
    <property type="entry name" value="Response_reg"/>
    <property type="match status" value="1"/>
</dbReference>
<dbReference type="SUPFAM" id="SSF52172">
    <property type="entry name" value="CheY-like"/>
    <property type="match status" value="1"/>
</dbReference>
<dbReference type="InterPro" id="IPR052155">
    <property type="entry name" value="Biofilm_reg_signaling"/>
</dbReference>
<gene>
    <name evidence="6" type="ORF">L196_08759</name>
</gene>
<evidence type="ECO:0000313" key="6">
    <source>
        <dbReference type="EMBL" id="EPD12683.1"/>
    </source>
</evidence>
<comment type="cofactor">
    <cofactor evidence="1">
        <name>Mg(2+)</name>
        <dbReference type="ChEBI" id="CHEBI:18420"/>
    </cofactor>
</comment>
<dbReference type="GO" id="GO:0000160">
    <property type="term" value="P:phosphorelay signal transduction system"/>
    <property type="evidence" value="ECO:0007669"/>
    <property type="project" value="InterPro"/>
</dbReference>
<dbReference type="CDD" id="cd00156">
    <property type="entry name" value="REC"/>
    <property type="match status" value="1"/>
</dbReference>
<dbReference type="SUPFAM" id="SSF55073">
    <property type="entry name" value="Nucleotide cyclase"/>
    <property type="match status" value="1"/>
</dbReference>
<dbReference type="CDD" id="cd01948">
    <property type="entry name" value="EAL"/>
    <property type="match status" value="1"/>
</dbReference>
<accession>A0AB33Z0H9</accession>
<dbReference type="Gene3D" id="3.40.50.2300">
    <property type="match status" value="1"/>
</dbReference>
<dbReference type="PROSITE" id="PS50887">
    <property type="entry name" value="GGDEF"/>
    <property type="match status" value="1"/>
</dbReference>
<feature type="modified residue" description="4-aspartylphosphate" evidence="2">
    <location>
        <position position="53"/>
    </location>
</feature>
<dbReference type="Gene3D" id="3.20.20.450">
    <property type="entry name" value="EAL domain"/>
    <property type="match status" value="1"/>
</dbReference>
<dbReference type="InterPro" id="IPR011006">
    <property type="entry name" value="CheY-like_superfamily"/>
</dbReference>
<dbReference type="Gene3D" id="3.30.70.270">
    <property type="match status" value="1"/>
</dbReference>
<organism evidence="6 7">
    <name type="scientific">Cycloclasticus pugetii</name>
    <dbReference type="NCBI Taxonomy" id="34068"/>
    <lineage>
        <taxon>Bacteria</taxon>
        <taxon>Pseudomonadati</taxon>
        <taxon>Pseudomonadota</taxon>
        <taxon>Gammaproteobacteria</taxon>
        <taxon>Thiotrichales</taxon>
        <taxon>Piscirickettsiaceae</taxon>
        <taxon>Cycloclasticus</taxon>
    </lineage>
</organism>
<dbReference type="Pfam" id="PF00990">
    <property type="entry name" value="GGDEF"/>
    <property type="match status" value="1"/>
</dbReference>
<dbReference type="InterPro" id="IPR001789">
    <property type="entry name" value="Sig_transdc_resp-reg_receiver"/>
</dbReference>
<dbReference type="PROSITE" id="PS50110">
    <property type="entry name" value="RESPONSE_REGULATORY"/>
    <property type="match status" value="1"/>
</dbReference>
<dbReference type="SMART" id="SM00448">
    <property type="entry name" value="REC"/>
    <property type="match status" value="1"/>
</dbReference>
<dbReference type="Proteomes" id="UP000015462">
    <property type="component" value="Unassembled WGS sequence"/>
</dbReference>
<dbReference type="AlphaFoldDB" id="A0AB33Z0H9"/>
<name>A0AB33Z0H9_9GAMM</name>
<evidence type="ECO:0000259" key="4">
    <source>
        <dbReference type="PROSITE" id="PS50883"/>
    </source>
</evidence>
<dbReference type="InterPro" id="IPR029787">
    <property type="entry name" value="Nucleotide_cyclase"/>
</dbReference>
<keyword evidence="7" id="KW-1185">Reference proteome</keyword>
<dbReference type="Pfam" id="PF00563">
    <property type="entry name" value="EAL"/>
    <property type="match status" value="1"/>
</dbReference>
<dbReference type="FunFam" id="3.30.70.270:FF:000001">
    <property type="entry name" value="Diguanylate cyclase domain protein"/>
    <property type="match status" value="1"/>
</dbReference>
<evidence type="ECO:0000256" key="1">
    <source>
        <dbReference type="ARBA" id="ARBA00001946"/>
    </source>
</evidence>
<dbReference type="InterPro" id="IPR043128">
    <property type="entry name" value="Rev_trsase/Diguanyl_cyclase"/>
</dbReference>
<dbReference type="CDD" id="cd01949">
    <property type="entry name" value="GGDEF"/>
    <property type="match status" value="1"/>
</dbReference>
<dbReference type="SUPFAM" id="SSF141868">
    <property type="entry name" value="EAL domain-like"/>
    <property type="match status" value="1"/>
</dbReference>
<dbReference type="InterPro" id="IPR035919">
    <property type="entry name" value="EAL_sf"/>
</dbReference>
<dbReference type="EMBL" id="ASHL01000007">
    <property type="protein sequence ID" value="EPD12683.1"/>
    <property type="molecule type" value="Genomic_DNA"/>
</dbReference>
<dbReference type="PROSITE" id="PS50883">
    <property type="entry name" value="EAL"/>
    <property type="match status" value="1"/>
</dbReference>
<dbReference type="RefSeq" id="WP_016390700.1">
    <property type="nucleotide sequence ID" value="NZ_KE646809.1"/>
</dbReference>
<reference evidence="6 7" key="1">
    <citation type="journal article" date="2013" name="Genome Announc.">
        <title>Genome Sequence of the Pyrene- and Fluoranthene-Degrading Bacterium Cycloclasticus sp. Strain PY97M.</title>
        <authorList>
            <person name="Cui Z."/>
            <person name="Xu G."/>
            <person name="Li Q."/>
            <person name="Gao W."/>
            <person name="Zheng L."/>
        </authorList>
    </citation>
    <scope>NUCLEOTIDE SEQUENCE [LARGE SCALE GENOMIC DNA]</scope>
    <source>
        <strain evidence="6 7">PY97M</strain>
    </source>
</reference>
<evidence type="ECO:0000259" key="5">
    <source>
        <dbReference type="PROSITE" id="PS50887"/>
    </source>
</evidence>
<feature type="domain" description="Response regulatory" evidence="3">
    <location>
        <begin position="2"/>
        <end position="120"/>
    </location>
</feature>
<dbReference type="InterPro" id="IPR000160">
    <property type="entry name" value="GGDEF_dom"/>
</dbReference>
<dbReference type="SMART" id="SM00052">
    <property type="entry name" value="EAL"/>
    <property type="match status" value="1"/>
</dbReference>
<comment type="caution">
    <text evidence="6">The sequence shown here is derived from an EMBL/GenBank/DDBJ whole genome shotgun (WGS) entry which is preliminary data.</text>
</comment>
<proteinExistence type="predicted"/>
<sequence length="571" mass="64629">MNILIVDDDIVDRELITRTLKRSNISCEISGVESVDEALEQLKKTEFDAVLLDYNLPKRNGIELLVELRSVHERHDIPVIMMSTSKDDELALNCINAGAQDFLVKTEINVFRLQRAIVNSHARADLEKRLYQSYQHTKELAEQDSLTGISSRYHFDESLINDLKSNERNKTTLALLLIDLDHFKYVNDNYGHDIGDSLLIEVVNRIHHCLRGNELFARLGGDEFAITLTNINSANNATHVAQRIIDALSEPFTIDNHIITSAASIGISISPDDSVNPKELFKYADIAMYKAKSKGRNQFSFFEEAMQVEFLSNFHIENQLKEALKNKHFNLHYQPVMDPKTQQLTGVEALIRWEVDGVAISPDKFIPIAEKSRLIFDIGQWVIEQAIRQLSNLNLDHSQSITMAINLSAVQLTNDSVIDVIHDCIKQYNVDANLIEFEITETALIVEPEKTVKIIQAISDLGCKISLDDFGTGFSSLSHLHSFPIDIVKIDKSLMPSYFSTEKVKKLLSGLIVMLKSLKLQIVAEGVETQDDLDLCINLGVDKVQGYFFDKALPVDVFERKYLQLNNKKVL</sequence>
<evidence type="ECO:0000256" key="2">
    <source>
        <dbReference type="PROSITE-ProRule" id="PRU00169"/>
    </source>
</evidence>
<feature type="domain" description="EAL" evidence="4">
    <location>
        <begin position="313"/>
        <end position="566"/>
    </location>
</feature>
<dbReference type="InterPro" id="IPR001633">
    <property type="entry name" value="EAL_dom"/>
</dbReference>
<keyword evidence="2" id="KW-0597">Phosphoprotein</keyword>
<dbReference type="PANTHER" id="PTHR44757">
    <property type="entry name" value="DIGUANYLATE CYCLASE DGCP"/>
    <property type="match status" value="1"/>
</dbReference>